<dbReference type="SUPFAM" id="SSF52540">
    <property type="entry name" value="P-loop containing nucleoside triphosphate hydrolases"/>
    <property type="match status" value="1"/>
</dbReference>
<dbReference type="OrthoDB" id="174137at2"/>
<evidence type="ECO:0000256" key="1">
    <source>
        <dbReference type="SAM" id="Coils"/>
    </source>
</evidence>
<dbReference type="InterPro" id="IPR027417">
    <property type="entry name" value="P-loop_NTPase"/>
</dbReference>
<protein>
    <submittedName>
        <fullName evidence="2">AAA domain-containing protein</fullName>
    </submittedName>
</protein>
<dbReference type="Gene3D" id="3.40.50.300">
    <property type="entry name" value="P-loop containing nucleotide triphosphate hydrolases"/>
    <property type="match status" value="1"/>
</dbReference>
<keyword evidence="3" id="KW-1185">Reference proteome</keyword>
<accession>A0A3N2DMH5</accession>
<dbReference type="PANTHER" id="PTHR32182:SF0">
    <property type="entry name" value="DNA REPLICATION AND REPAIR PROTEIN RECF"/>
    <property type="match status" value="1"/>
</dbReference>
<feature type="coiled-coil region" evidence="1">
    <location>
        <begin position="840"/>
        <end position="876"/>
    </location>
</feature>
<dbReference type="Pfam" id="PF13555">
    <property type="entry name" value="AAA_29"/>
    <property type="match status" value="1"/>
</dbReference>
<dbReference type="RefSeq" id="WP_123711858.1">
    <property type="nucleotide sequence ID" value="NZ_RKHR01000004.1"/>
</dbReference>
<proteinExistence type="predicted"/>
<comment type="caution">
    <text evidence="2">The sequence shown here is derived from an EMBL/GenBank/DDBJ whole genome shotgun (WGS) entry which is preliminary data.</text>
</comment>
<dbReference type="PANTHER" id="PTHR32182">
    <property type="entry name" value="DNA REPLICATION AND REPAIR PROTEIN RECF"/>
    <property type="match status" value="1"/>
</dbReference>
<dbReference type="Proteomes" id="UP000275394">
    <property type="component" value="Unassembled WGS sequence"/>
</dbReference>
<evidence type="ECO:0000313" key="2">
    <source>
        <dbReference type="EMBL" id="ROS01011.1"/>
    </source>
</evidence>
<dbReference type="AlphaFoldDB" id="A0A3N2DMH5"/>
<gene>
    <name evidence="2" type="ORF">EDC56_1434</name>
</gene>
<evidence type="ECO:0000313" key="3">
    <source>
        <dbReference type="Proteomes" id="UP000275394"/>
    </source>
</evidence>
<dbReference type="Pfam" id="PF13558">
    <property type="entry name" value="SbcC_Walker_B"/>
    <property type="match status" value="1"/>
</dbReference>
<name>A0A3N2DMH5_9GAMM</name>
<keyword evidence="1" id="KW-0175">Coiled coil</keyword>
<reference evidence="2 3" key="1">
    <citation type="submission" date="2018-11" db="EMBL/GenBank/DDBJ databases">
        <title>Genomic Encyclopedia of Type Strains, Phase IV (KMG-IV): sequencing the most valuable type-strain genomes for metagenomic binning, comparative biology and taxonomic classification.</title>
        <authorList>
            <person name="Goeker M."/>
        </authorList>
    </citation>
    <scope>NUCLEOTIDE SEQUENCE [LARGE SCALE GENOMIC DNA]</scope>
    <source>
        <strain evidence="2 3">DSM 100316</strain>
    </source>
</reference>
<dbReference type="GO" id="GO:0000731">
    <property type="term" value="P:DNA synthesis involved in DNA repair"/>
    <property type="evidence" value="ECO:0007669"/>
    <property type="project" value="TreeGrafter"/>
</dbReference>
<sequence>MFLKRFVFINWGGIPNQQFEMGPVNLFTGGNGSGKTTAADALQTIMTAAYDNLFSYNPGQEETSQRGRGGKQMRTLASYVLGCDDGSYARPWSCDGYIAAVFHPTKGETSAPFTAVIGVRAALDGAGISRQARLVDNSFFIVTESELQLSDFYENHADGEHIIQLSNLHKKLALSFGDGVVEKYDSKRSYLCRLYGALRGKADAVSKDEAFAAAKAFSGFMAYKPERRGIHAFVASEILEPKDQGEALRSVSGLMKNINAMEGEAGKLNHRVELLTKAEQNSQEYIHRWVDEKTHGYIQAKQRYNREQKVYVGAKDRQAELRQQIEGNKKQQQVFESRQRDVQKQIDELNARRMGVDVLRDKDQAEQQQKSLGESLTRLATDLIKQDHRLRQNIEAAEKLAKVVRHTSLAMALPGLSSNAVIDGLLAVNKTKSLAELDIHGLVARDWVGLDGLEKHLDEALNSDASHYALVKALHLPTTEGQGALSVRDSAQQLMLRRQQTVENKRQQYQRKQHQIERLNAAQVNYPESVVQALAAINKFCPEADARVLCDYIEILDSDWQSSIEGYIGGNRFGIIVELGYEAEAIRIVRSLPGRRNNAKVIQGERVLSDYKRLGKVSKNSIVRAMSFQHKIAEYYLTASYHSVERVEDEKALRMTRRGVTQDGMASGNYAMFRCDISDADLVFGTAARERAVLAQRNEAEDLLAELSGLDADYQQVAELLQLIDNLSDHRYGEVVAELLDCQRQLGQVESELAGLDLSECADLEEQVAAVEEQRLSIRAEQHQLLQQAGGLEERLTKLEKSLGQYDHNQEEAEVVAEQCEQALEAITAIWPDFDYDAVLEDADQQAVDVDAELLEQKLEQDRIALNQQLASIERSINEQNMAAPAVDAIVFEMDHSQSHGIKLFGRVVGLRQALDAQKNKLKNNVLVEKYAQLTTIKASFNTTFVTNLCHAIYQAVRDGEQVLVRLNGELEGHRFGADREFYQFDWTWVPEFEEYFRFFKEIIEQPQLGDGIDLEQLELTAKSRDVLQRMVSMLLDEDEQRAMKELARISDYRNYRRYEIYKNPEGKEAIALSQYGTGSGGQSETPFYIIRSAAVTSAFRFREGQNHLRMVLVDEAFSRMDETRSREVINYLTGQLGLQLIFVMPSSKAGAYMNILSNQFVFAKCPSANVTGELQSQVFVDRQRLNSNKIEELWANHRRTIVHQASMDFMEEVLK</sequence>
<organism evidence="2 3">
    <name type="scientific">Sinobacterium caligoides</name>
    <dbReference type="NCBI Taxonomy" id="933926"/>
    <lineage>
        <taxon>Bacteria</taxon>
        <taxon>Pseudomonadati</taxon>
        <taxon>Pseudomonadota</taxon>
        <taxon>Gammaproteobacteria</taxon>
        <taxon>Cellvibrionales</taxon>
        <taxon>Spongiibacteraceae</taxon>
        <taxon>Sinobacterium</taxon>
    </lineage>
</organism>
<dbReference type="EMBL" id="RKHR01000004">
    <property type="protein sequence ID" value="ROS01011.1"/>
    <property type="molecule type" value="Genomic_DNA"/>
</dbReference>
<feature type="coiled-coil region" evidence="1">
    <location>
        <begin position="761"/>
        <end position="802"/>
    </location>
</feature>
<dbReference type="GO" id="GO:0006302">
    <property type="term" value="P:double-strand break repair"/>
    <property type="evidence" value="ECO:0007669"/>
    <property type="project" value="TreeGrafter"/>
</dbReference>